<sequence length="44" mass="4848">MAVPEKELDSVWLLTVMFFDSGVEAMMGPSEVKAWIVGASKFRG</sequence>
<dbReference type="Proteomes" id="UP000033841">
    <property type="component" value="Unassembled WGS sequence"/>
</dbReference>
<dbReference type="AlphaFoldDB" id="A0A0G0NXQ8"/>
<gene>
    <name evidence="1" type="ORF">UT14_C0033G0009</name>
</gene>
<accession>A0A0G0NXQ8</accession>
<evidence type="ECO:0000313" key="2">
    <source>
        <dbReference type="Proteomes" id="UP000033841"/>
    </source>
</evidence>
<reference evidence="1 2" key="1">
    <citation type="journal article" date="2015" name="Nature">
        <title>rRNA introns, odd ribosomes, and small enigmatic genomes across a large radiation of phyla.</title>
        <authorList>
            <person name="Brown C.T."/>
            <person name="Hug L.A."/>
            <person name="Thomas B.C."/>
            <person name="Sharon I."/>
            <person name="Castelle C.J."/>
            <person name="Singh A."/>
            <person name="Wilkins M.J."/>
            <person name="Williams K.H."/>
            <person name="Banfield J.F."/>
        </authorList>
    </citation>
    <scope>NUCLEOTIDE SEQUENCE [LARGE SCALE GENOMIC DNA]</scope>
</reference>
<proteinExistence type="predicted"/>
<dbReference type="EMBL" id="LBVR01000033">
    <property type="protein sequence ID" value="KKQ90619.1"/>
    <property type="molecule type" value="Genomic_DNA"/>
</dbReference>
<organism evidence="1 2">
    <name type="scientific">Candidatus Shapirobacteria bacterium GW2011_GWE1_38_92</name>
    <dbReference type="NCBI Taxonomy" id="1618489"/>
    <lineage>
        <taxon>Bacteria</taxon>
        <taxon>Candidatus Shapironibacteriota</taxon>
    </lineage>
</organism>
<protein>
    <submittedName>
        <fullName evidence="1">Uncharacterized protein</fullName>
    </submittedName>
</protein>
<comment type="caution">
    <text evidence="1">The sequence shown here is derived from an EMBL/GenBank/DDBJ whole genome shotgun (WGS) entry which is preliminary data.</text>
</comment>
<evidence type="ECO:0000313" key="1">
    <source>
        <dbReference type="EMBL" id="KKQ90619.1"/>
    </source>
</evidence>
<name>A0A0G0NXQ8_9BACT</name>